<accession>A0AAV4LQP5</accession>
<sequence>MAQDPGTGCKVAGRIRRLAAAEAGKAVGKECLQWGLARTVGVSTSGVVTSVVSAALLAATLGAEVGRKASSSDTAAIPTLIPPTCVCVTICALPIQKVELKLKSVGIS</sequence>
<keyword evidence="2" id="KW-1185">Reference proteome</keyword>
<organism evidence="1 2">
    <name type="scientific">Babesia caballi</name>
    <dbReference type="NCBI Taxonomy" id="5871"/>
    <lineage>
        <taxon>Eukaryota</taxon>
        <taxon>Sar</taxon>
        <taxon>Alveolata</taxon>
        <taxon>Apicomplexa</taxon>
        <taxon>Aconoidasida</taxon>
        <taxon>Piroplasmida</taxon>
        <taxon>Babesiidae</taxon>
        <taxon>Babesia</taxon>
    </lineage>
</organism>
<comment type="caution">
    <text evidence="1">The sequence shown here is derived from an EMBL/GenBank/DDBJ whole genome shotgun (WGS) entry which is preliminary data.</text>
</comment>
<dbReference type="GeneID" id="94193770"/>
<proteinExistence type="predicted"/>
<dbReference type="AlphaFoldDB" id="A0AAV4LQP5"/>
<reference evidence="1 2" key="1">
    <citation type="submission" date="2021-06" db="EMBL/GenBank/DDBJ databases">
        <title>Genome sequence of Babesia caballi.</title>
        <authorList>
            <person name="Yamagishi J."/>
            <person name="Kidaka T."/>
            <person name="Ochi A."/>
        </authorList>
    </citation>
    <scope>NUCLEOTIDE SEQUENCE [LARGE SCALE GENOMIC DNA]</scope>
    <source>
        <strain evidence="1">USDA-D6B2</strain>
    </source>
</reference>
<protein>
    <submittedName>
        <fullName evidence="1">Armadillo-type protein</fullName>
    </submittedName>
</protein>
<evidence type="ECO:0000313" key="2">
    <source>
        <dbReference type="Proteomes" id="UP001497744"/>
    </source>
</evidence>
<dbReference type="EMBL" id="BPLF01000001">
    <property type="protein sequence ID" value="GIX62289.1"/>
    <property type="molecule type" value="Genomic_DNA"/>
</dbReference>
<evidence type="ECO:0000313" key="1">
    <source>
        <dbReference type="EMBL" id="GIX62289.1"/>
    </source>
</evidence>
<gene>
    <name evidence="1" type="ORF">BcabD6B2_17240</name>
</gene>
<dbReference type="Proteomes" id="UP001497744">
    <property type="component" value="Unassembled WGS sequence"/>
</dbReference>
<name>A0AAV4LQP5_BABCB</name>
<dbReference type="RefSeq" id="XP_067714358.1">
    <property type="nucleotide sequence ID" value="XM_067858257.1"/>
</dbReference>